<dbReference type="Pfam" id="PF13628">
    <property type="entry name" value="DUF4142"/>
    <property type="match status" value="1"/>
</dbReference>
<dbReference type="EMBL" id="CP029550">
    <property type="protein sequence ID" value="AWN39549.1"/>
    <property type="molecule type" value="Genomic_DNA"/>
</dbReference>
<feature type="domain" description="DUF4142" evidence="2">
    <location>
        <begin position="27"/>
        <end position="167"/>
    </location>
</feature>
<sequence length="173" mass="18653">MLMRGTAALAALVMSTITAGAQGTKPNDAQIAHIAYTAGQIDIKAAELALQKSQNKEVRSFAEDMVRDHKAVNDKALALVKKLNVTPQDNDTSKGLVKQADEKEASLRKLNGAAFDKAYAENEVGFHKTVNGALESTLIPSASNPELKDLLRTGLKIFQGHEQHAEHVVQALR</sequence>
<dbReference type="KEGG" id="mets:DK389_02130"/>
<dbReference type="RefSeq" id="WP_109887222.1">
    <property type="nucleotide sequence ID" value="NZ_CP029550.1"/>
</dbReference>
<accession>A0A2U8W0G4</accession>
<evidence type="ECO:0000313" key="4">
    <source>
        <dbReference type="Proteomes" id="UP000245926"/>
    </source>
</evidence>
<feature type="signal peptide" evidence="1">
    <location>
        <begin position="1"/>
        <end position="21"/>
    </location>
</feature>
<evidence type="ECO:0000256" key="1">
    <source>
        <dbReference type="SAM" id="SignalP"/>
    </source>
</evidence>
<dbReference type="PANTHER" id="PTHR38593:SF1">
    <property type="entry name" value="BLR2558 PROTEIN"/>
    <property type="match status" value="1"/>
</dbReference>
<keyword evidence="1" id="KW-0732">Signal</keyword>
<dbReference type="PANTHER" id="PTHR38593">
    <property type="entry name" value="BLR2558 PROTEIN"/>
    <property type="match status" value="1"/>
</dbReference>
<gene>
    <name evidence="3" type="ORF">DK389_02130</name>
</gene>
<evidence type="ECO:0000259" key="2">
    <source>
        <dbReference type="Pfam" id="PF13628"/>
    </source>
</evidence>
<dbReference type="AlphaFoldDB" id="A0A2U8W0G4"/>
<dbReference type="Proteomes" id="UP000245926">
    <property type="component" value="Chromosome"/>
</dbReference>
<protein>
    <recommendedName>
        <fullName evidence="2">DUF4142 domain-containing protein</fullName>
    </recommendedName>
</protein>
<feature type="chain" id="PRO_5015863695" description="DUF4142 domain-containing protein" evidence="1">
    <location>
        <begin position="22"/>
        <end position="173"/>
    </location>
</feature>
<organism evidence="3 4">
    <name type="scientific">Methylobacterium durans</name>
    <dbReference type="NCBI Taxonomy" id="2202825"/>
    <lineage>
        <taxon>Bacteria</taxon>
        <taxon>Pseudomonadati</taxon>
        <taxon>Pseudomonadota</taxon>
        <taxon>Alphaproteobacteria</taxon>
        <taxon>Hyphomicrobiales</taxon>
        <taxon>Methylobacteriaceae</taxon>
        <taxon>Methylobacterium</taxon>
    </lineage>
</organism>
<name>A0A2U8W0G4_9HYPH</name>
<dbReference type="OrthoDB" id="7867467at2"/>
<evidence type="ECO:0000313" key="3">
    <source>
        <dbReference type="EMBL" id="AWN39549.1"/>
    </source>
</evidence>
<dbReference type="Gene3D" id="1.20.1260.10">
    <property type="match status" value="1"/>
</dbReference>
<proteinExistence type="predicted"/>
<dbReference type="InterPro" id="IPR025419">
    <property type="entry name" value="DUF4142"/>
</dbReference>
<dbReference type="InterPro" id="IPR012347">
    <property type="entry name" value="Ferritin-like"/>
</dbReference>
<reference evidence="4" key="1">
    <citation type="submission" date="2018-05" db="EMBL/GenBank/DDBJ databases">
        <title>Complete Genome Sequence of Methylobacterium sp. 17SD2-17.</title>
        <authorList>
            <person name="Srinivasan S."/>
        </authorList>
    </citation>
    <scope>NUCLEOTIDE SEQUENCE [LARGE SCALE GENOMIC DNA]</scope>
    <source>
        <strain evidence="4">17SD2-17</strain>
    </source>
</reference>
<keyword evidence="4" id="KW-1185">Reference proteome</keyword>